<reference evidence="1" key="1">
    <citation type="submission" date="2008-12" db="EMBL/GenBank/DDBJ databases">
        <title>Annotation of the Yersinia mollaretii ATCC 43969 genome.</title>
        <authorList>
            <person name="Read T.D."/>
            <person name="Akmal A."/>
            <person name="Bishop-Lilly K."/>
            <person name="Chen P.E."/>
            <person name="Cook C."/>
            <person name="Kiley M.P."/>
            <person name="Lentz S."/>
            <person name="Mateczun A."/>
            <person name="Nagarajan N."/>
            <person name="Nolan N."/>
            <person name="Osborne B.I."/>
            <person name="Pop M."/>
            <person name="Sozhamannan S."/>
            <person name="Stewart A.C."/>
            <person name="Sulakvelidze A."/>
            <person name="Thomason B."/>
            <person name="Willner K."/>
            <person name="Zwick M.E."/>
        </authorList>
    </citation>
    <scope>NUCLEOTIDE SEQUENCE [LARGE SCALE GENOMIC DNA]</scope>
    <source>
        <strain evidence="1">ATCC 43969</strain>
    </source>
</reference>
<sequence length="40" mass="4702">MLVTRLPAPYRFAVPGDKIHWLILPALPARQKFHLPDRHE</sequence>
<proteinExistence type="predicted"/>
<keyword evidence="2" id="KW-1185">Reference proteome</keyword>
<protein>
    <submittedName>
        <fullName evidence="1">Uncharacterized protein</fullName>
    </submittedName>
</protein>
<organism evidence="1 2">
    <name type="scientific">Yersinia mollaretii (strain ATCC 43969 / DSM 18520 / CIP 103324 / CNY 7263 / WAIP 204)</name>
    <dbReference type="NCBI Taxonomy" id="349967"/>
    <lineage>
        <taxon>Bacteria</taxon>
        <taxon>Pseudomonadati</taxon>
        <taxon>Pseudomonadota</taxon>
        <taxon>Gammaproteobacteria</taxon>
        <taxon>Enterobacterales</taxon>
        <taxon>Yersiniaceae</taxon>
        <taxon>Yersinia</taxon>
    </lineage>
</organism>
<gene>
    <name evidence="1" type="ORF">ymoll0001_16050</name>
</gene>
<comment type="caution">
    <text evidence="1">The sequence shown here is derived from an EMBL/GenBank/DDBJ whole genome shotgun (WGS) entry which is preliminary data.</text>
</comment>
<name>A0ABP2ENT8_YERMW</name>
<evidence type="ECO:0000313" key="1">
    <source>
        <dbReference type="EMBL" id="EEQ12275.1"/>
    </source>
</evidence>
<evidence type="ECO:0000313" key="2">
    <source>
        <dbReference type="Proteomes" id="UP000003027"/>
    </source>
</evidence>
<dbReference type="EMBL" id="AALD02000002">
    <property type="protein sequence ID" value="EEQ12275.1"/>
    <property type="molecule type" value="Genomic_DNA"/>
</dbReference>
<dbReference type="Proteomes" id="UP000003027">
    <property type="component" value="Unassembled WGS sequence"/>
</dbReference>
<accession>A0ABP2ENT8</accession>